<organism evidence="1 2">
    <name type="scientific">Araneus ventricosus</name>
    <name type="common">Orbweaver spider</name>
    <name type="synonym">Epeira ventricosa</name>
    <dbReference type="NCBI Taxonomy" id="182803"/>
    <lineage>
        <taxon>Eukaryota</taxon>
        <taxon>Metazoa</taxon>
        <taxon>Ecdysozoa</taxon>
        <taxon>Arthropoda</taxon>
        <taxon>Chelicerata</taxon>
        <taxon>Arachnida</taxon>
        <taxon>Araneae</taxon>
        <taxon>Araneomorphae</taxon>
        <taxon>Entelegynae</taxon>
        <taxon>Araneoidea</taxon>
        <taxon>Araneidae</taxon>
        <taxon>Araneus</taxon>
    </lineage>
</organism>
<name>A0A4Y2WZA8_ARAVE</name>
<dbReference type="AlphaFoldDB" id="A0A4Y2WZA8"/>
<proteinExistence type="predicted"/>
<evidence type="ECO:0000313" key="2">
    <source>
        <dbReference type="Proteomes" id="UP000499080"/>
    </source>
</evidence>
<sequence length="26" mass="3107">CSSSLLFPWGRRNSLEWKNLIFHLDS</sequence>
<comment type="caution">
    <text evidence="1">The sequence shown here is derived from an EMBL/GenBank/DDBJ whole genome shotgun (WGS) entry which is preliminary data.</text>
</comment>
<dbReference type="Proteomes" id="UP000499080">
    <property type="component" value="Unassembled WGS sequence"/>
</dbReference>
<keyword evidence="2" id="KW-1185">Reference proteome</keyword>
<accession>A0A4Y2WZA8</accession>
<dbReference type="EMBL" id="BGPR01068768">
    <property type="protein sequence ID" value="GBO42609.1"/>
    <property type="molecule type" value="Genomic_DNA"/>
</dbReference>
<gene>
    <name evidence="1" type="ORF">AVEN_58563_1</name>
</gene>
<reference evidence="1 2" key="1">
    <citation type="journal article" date="2019" name="Sci. Rep.">
        <title>Orb-weaving spider Araneus ventricosus genome elucidates the spidroin gene catalogue.</title>
        <authorList>
            <person name="Kono N."/>
            <person name="Nakamura H."/>
            <person name="Ohtoshi R."/>
            <person name="Moran D.A.P."/>
            <person name="Shinohara A."/>
            <person name="Yoshida Y."/>
            <person name="Fujiwara M."/>
            <person name="Mori M."/>
            <person name="Tomita M."/>
            <person name="Arakawa K."/>
        </authorList>
    </citation>
    <scope>NUCLEOTIDE SEQUENCE [LARGE SCALE GENOMIC DNA]</scope>
</reference>
<feature type="non-terminal residue" evidence="1">
    <location>
        <position position="26"/>
    </location>
</feature>
<feature type="non-terminal residue" evidence="1">
    <location>
        <position position="1"/>
    </location>
</feature>
<evidence type="ECO:0000313" key="1">
    <source>
        <dbReference type="EMBL" id="GBO42609.1"/>
    </source>
</evidence>
<protein>
    <submittedName>
        <fullName evidence="1">Uncharacterized protein</fullName>
    </submittedName>
</protein>